<comment type="catalytic activity">
    <reaction evidence="12">
        <text>a 1,2-diacyl-sn-glycero-3-phosphocholine(in) = a 1,2-diacyl-sn-glycero-3-phosphocholine(out)</text>
        <dbReference type="Rhea" id="RHEA:38571"/>
        <dbReference type="ChEBI" id="CHEBI:57643"/>
    </reaction>
</comment>
<reference evidence="14" key="1">
    <citation type="journal article" date="2020" name="Stud. Mycol.">
        <title>101 Dothideomycetes genomes: a test case for predicting lifestyles and emergence of pathogens.</title>
        <authorList>
            <person name="Haridas S."/>
            <person name="Albert R."/>
            <person name="Binder M."/>
            <person name="Bloem J."/>
            <person name="Labutti K."/>
            <person name="Salamov A."/>
            <person name="Andreopoulos B."/>
            <person name="Baker S."/>
            <person name="Barry K."/>
            <person name="Bills G."/>
            <person name="Bluhm B."/>
            <person name="Cannon C."/>
            <person name="Castanera R."/>
            <person name="Culley D."/>
            <person name="Daum C."/>
            <person name="Ezra D."/>
            <person name="Gonzalez J."/>
            <person name="Henrissat B."/>
            <person name="Kuo A."/>
            <person name="Liang C."/>
            <person name="Lipzen A."/>
            <person name="Lutzoni F."/>
            <person name="Magnuson J."/>
            <person name="Mondo S."/>
            <person name="Nolan M."/>
            <person name="Ohm R."/>
            <person name="Pangilinan J."/>
            <person name="Park H.-J."/>
            <person name="Ramirez L."/>
            <person name="Alfaro M."/>
            <person name="Sun H."/>
            <person name="Tritt A."/>
            <person name="Yoshinaga Y."/>
            <person name="Zwiers L.-H."/>
            <person name="Turgeon B."/>
            <person name="Goodwin S."/>
            <person name="Spatafora J."/>
            <person name="Crous P."/>
            <person name="Grigoriev I."/>
        </authorList>
    </citation>
    <scope>NUCLEOTIDE SEQUENCE</scope>
    <source>
        <strain evidence="14">CBS 116435</strain>
    </source>
</reference>
<evidence type="ECO:0000256" key="1">
    <source>
        <dbReference type="ARBA" id="ARBA00004406"/>
    </source>
</evidence>
<comment type="caution">
    <text evidence="14">The sequence shown here is derived from an EMBL/GenBank/DDBJ whole genome shotgun (WGS) entry which is preliminary data.</text>
</comment>
<keyword evidence="9" id="KW-0472">Membrane</keyword>
<dbReference type="PANTHER" id="PTHR13190:SF1">
    <property type="entry name" value="AUTOPHAGY-RELATED 2, ISOFORM A"/>
    <property type="match status" value="1"/>
</dbReference>
<dbReference type="GO" id="GO:0061709">
    <property type="term" value="P:reticulophagy"/>
    <property type="evidence" value="ECO:0007669"/>
    <property type="project" value="TreeGrafter"/>
</dbReference>
<feature type="compositionally biased region" description="Acidic residues" evidence="13">
    <location>
        <begin position="668"/>
        <end position="681"/>
    </location>
</feature>
<comment type="similarity">
    <text evidence="3">Belongs to the ATG2 family.</text>
</comment>
<comment type="catalytic activity">
    <reaction evidence="11">
        <text>a 1,2-diacyl-sn-glycero-3-phosphoethanolamine(in) = a 1,2-diacyl-sn-glycero-3-phosphoethanolamine(out)</text>
        <dbReference type="Rhea" id="RHEA:38895"/>
        <dbReference type="ChEBI" id="CHEBI:64612"/>
    </reaction>
</comment>
<evidence type="ECO:0000256" key="10">
    <source>
        <dbReference type="ARBA" id="ARBA00024479"/>
    </source>
</evidence>
<feature type="compositionally biased region" description="Polar residues" evidence="13">
    <location>
        <begin position="448"/>
        <end position="462"/>
    </location>
</feature>
<keyword evidence="6" id="KW-0256">Endoplasmic reticulum</keyword>
<evidence type="ECO:0000256" key="4">
    <source>
        <dbReference type="ARBA" id="ARBA00018070"/>
    </source>
</evidence>
<evidence type="ECO:0000256" key="13">
    <source>
        <dbReference type="SAM" id="MobiDB-lite"/>
    </source>
</evidence>
<dbReference type="GO" id="GO:0000422">
    <property type="term" value="P:autophagy of mitochondrion"/>
    <property type="evidence" value="ECO:0007669"/>
    <property type="project" value="TreeGrafter"/>
</dbReference>
<feature type="compositionally biased region" description="Low complexity" evidence="13">
    <location>
        <begin position="410"/>
        <end position="423"/>
    </location>
</feature>
<feature type="region of interest" description="Disordered" evidence="13">
    <location>
        <begin position="630"/>
        <end position="703"/>
    </location>
</feature>
<dbReference type="OrthoDB" id="18982at2759"/>
<evidence type="ECO:0000313" key="15">
    <source>
        <dbReference type="Proteomes" id="UP000799441"/>
    </source>
</evidence>
<dbReference type="GO" id="GO:0005789">
    <property type="term" value="C:endoplasmic reticulum membrane"/>
    <property type="evidence" value="ECO:0007669"/>
    <property type="project" value="UniProtKB-SubCell"/>
</dbReference>
<dbReference type="GO" id="GO:0006869">
    <property type="term" value="P:lipid transport"/>
    <property type="evidence" value="ECO:0007669"/>
    <property type="project" value="UniProtKB-KW"/>
</dbReference>
<accession>A0A9P4Q623</accession>
<comment type="catalytic activity">
    <reaction evidence="10">
        <text>a 1,2-diacyl-sn-glycero-3-phospho-L-serine(in) = a 1,2-diacyl-sn-glycero-3-phospho-L-serine(out)</text>
        <dbReference type="Rhea" id="RHEA:38663"/>
        <dbReference type="ChEBI" id="CHEBI:57262"/>
    </reaction>
</comment>
<feature type="region of interest" description="Disordered" evidence="13">
    <location>
        <begin position="729"/>
        <end position="752"/>
    </location>
</feature>
<dbReference type="Proteomes" id="UP000799441">
    <property type="component" value="Unassembled WGS sequence"/>
</dbReference>
<feature type="region of interest" description="Disordered" evidence="13">
    <location>
        <begin position="180"/>
        <end position="202"/>
    </location>
</feature>
<keyword evidence="5" id="KW-0813">Transport</keyword>
<feature type="compositionally biased region" description="Polar residues" evidence="13">
    <location>
        <begin position="689"/>
        <end position="701"/>
    </location>
</feature>
<evidence type="ECO:0000256" key="8">
    <source>
        <dbReference type="ARBA" id="ARBA00023055"/>
    </source>
</evidence>
<evidence type="ECO:0000256" key="6">
    <source>
        <dbReference type="ARBA" id="ARBA00022824"/>
    </source>
</evidence>
<evidence type="ECO:0000256" key="7">
    <source>
        <dbReference type="ARBA" id="ARBA00023006"/>
    </source>
</evidence>
<keyword evidence="7" id="KW-0072">Autophagy</keyword>
<evidence type="ECO:0000256" key="3">
    <source>
        <dbReference type="ARBA" id="ARBA00009714"/>
    </source>
</evidence>
<evidence type="ECO:0000256" key="11">
    <source>
        <dbReference type="ARBA" id="ARBA00024615"/>
    </source>
</evidence>
<feature type="compositionally biased region" description="Low complexity" evidence="13">
    <location>
        <begin position="303"/>
        <end position="314"/>
    </location>
</feature>
<dbReference type="PANTHER" id="PTHR13190">
    <property type="entry name" value="AUTOPHAGY-RELATED 2, ISOFORM A"/>
    <property type="match status" value="1"/>
</dbReference>
<proteinExistence type="inferred from homology"/>
<dbReference type="GO" id="GO:0034727">
    <property type="term" value="P:piecemeal microautophagy of the nucleus"/>
    <property type="evidence" value="ECO:0007669"/>
    <property type="project" value="TreeGrafter"/>
</dbReference>
<evidence type="ECO:0000256" key="9">
    <source>
        <dbReference type="ARBA" id="ARBA00023136"/>
    </source>
</evidence>
<feature type="compositionally biased region" description="Polar residues" evidence="13">
    <location>
        <begin position="645"/>
        <end position="655"/>
    </location>
</feature>
<name>A0A9P4Q623_9PEZI</name>
<keyword evidence="8" id="KW-0445">Lipid transport</keyword>
<feature type="compositionally biased region" description="Polar residues" evidence="13">
    <location>
        <begin position="340"/>
        <end position="366"/>
    </location>
</feature>
<feature type="region of interest" description="Disordered" evidence="13">
    <location>
        <begin position="2094"/>
        <end position="2117"/>
    </location>
</feature>
<feature type="region of interest" description="Disordered" evidence="13">
    <location>
        <begin position="998"/>
        <end position="1018"/>
    </location>
</feature>
<feature type="region of interest" description="Disordered" evidence="13">
    <location>
        <begin position="390"/>
        <end position="547"/>
    </location>
</feature>
<evidence type="ECO:0000256" key="2">
    <source>
        <dbReference type="ARBA" id="ARBA00004623"/>
    </source>
</evidence>
<feature type="region of interest" description="Disordered" evidence="13">
    <location>
        <begin position="774"/>
        <end position="797"/>
    </location>
</feature>
<dbReference type="GO" id="GO:0032266">
    <property type="term" value="F:phosphatidylinositol-3-phosphate binding"/>
    <property type="evidence" value="ECO:0007669"/>
    <property type="project" value="TreeGrafter"/>
</dbReference>
<organism evidence="14 15">
    <name type="scientific">Polychaeton citri CBS 116435</name>
    <dbReference type="NCBI Taxonomy" id="1314669"/>
    <lineage>
        <taxon>Eukaryota</taxon>
        <taxon>Fungi</taxon>
        <taxon>Dikarya</taxon>
        <taxon>Ascomycota</taxon>
        <taxon>Pezizomycotina</taxon>
        <taxon>Dothideomycetes</taxon>
        <taxon>Dothideomycetidae</taxon>
        <taxon>Capnodiales</taxon>
        <taxon>Capnodiaceae</taxon>
        <taxon>Polychaeton</taxon>
    </lineage>
</organism>
<dbReference type="Pfam" id="PF13329">
    <property type="entry name" value="ATG2_CAD"/>
    <property type="match status" value="1"/>
</dbReference>
<gene>
    <name evidence="14" type="ORF">K431DRAFT_347128</name>
</gene>
<protein>
    <recommendedName>
        <fullName evidence="4">Autophagy-related protein 2</fullName>
    </recommendedName>
</protein>
<evidence type="ECO:0000256" key="12">
    <source>
        <dbReference type="ARBA" id="ARBA00024631"/>
    </source>
</evidence>
<dbReference type="EMBL" id="MU003799">
    <property type="protein sequence ID" value="KAF2720459.1"/>
    <property type="molecule type" value="Genomic_DNA"/>
</dbReference>
<feature type="region of interest" description="Disordered" evidence="13">
    <location>
        <begin position="301"/>
        <end position="370"/>
    </location>
</feature>
<dbReference type="GO" id="GO:0043495">
    <property type="term" value="F:protein-membrane adaptor activity"/>
    <property type="evidence" value="ECO:0007669"/>
    <property type="project" value="TreeGrafter"/>
</dbReference>
<feature type="region of interest" description="Disordered" evidence="13">
    <location>
        <begin position="102"/>
        <end position="152"/>
    </location>
</feature>
<evidence type="ECO:0000313" key="14">
    <source>
        <dbReference type="EMBL" id="KAF2720459.1"/>
    </source>
</evidence>
<dbReference type="GO" id="GO:0061723">
    <property type="term" value="P:glycophagy"/>
    <property type="evidence" value="ECO:0007669"/>
    <property type="project" value="TreeGrafter"/>
</dbReference>
<dbReference type="GO" id="GO:0034045">
    <property type="term" value="C:phagophore assembly site membrane"/>
    <property type="evidence" value="ECO:0007669"/>
    <property type="project" value="UniProtKB-SubCell"/>
</dbReference>
<keyword evidence="15" id="KW-1185">Reference proteome</keyword>
<dbReference type="GO" id="GO:0061908">
    <property type="term" value="C:phagophore"/>
    <property type="evidence" value="ECO:0007669"/>
    <property type="project" value="TreeGrafter"/>
</dbReference>
<evidence type="ECO:0000256" key="5">
    <source>
        <dbReference type="ARBA" id="ARBA00022448"/>
    </source>
</evidence>
<dbReference type="GO" id="GO:0000045">
    <property type="term" value="P:autophagosome assembly"/>
    <property type="evidence" value="ECO:0007669"/>
    <property type="project" value="TreeGrafter"/>
</dbReference>
<feature type="compositionally biased region" description="Basic residues" evidence="13">
    <location>
        <begin position="122"/>
        <end position="131"/>
    </location>
</feature>
<comment type="subcellular location">
    <subcellularLocation>
        <location evidence="1">Endoplasmic reticulum membrane</location>
        <topology evidence="1">Peripheral membrane protein</topology>
    </subcellularLocation>
    <subcellularLocation>
        <location evidence="2">Preautophagosomal structure membrane</location>
        <topology evidence="2">Peripheral membrane protein</topology>
    </subcellularLocation>
</comment>
<sequence length="2217" mass="243206">MAFWQKKLLRYALSRTGLLDDKAIDLANLDLQWGKRNTVELREVGLNISRITTLVQLPPSLRVETARVLSLKLTVPADIYQSPIVVEIDGVQLDLRLVESEDSEAKARNNRSPFQAADKVPSHRKTHRRLRSPPPYDPGGAGPDADDSSHIPTTEDIARSFLHDEPLQERRDIEASLAANQKSLEDSETSESSHGSEVGTGNGIGLPGFLTGFLQGIVDRLQVRIGNVSVTLETELAGDDGEDRFAKLVLSAKEGSVGSVEQDVDNSNVEGAAHTGMRHVKLLNIALDLQTELNAVSRLSDMTSLPSPSLSKTSVQSSPRSRRTQPEDPVEEQYPAPERPSTSSTDKSFGSVTSKAPSGRTATSSAGLMHESMMTSDEDRFANAGEDEAHLTSYGDDGILPGDDNISWTSRQSRQSHNSSQNRKMWESMESQYDMEDSLNMRYEETDTLGQPHNQERSSVSNAAPRAPSPFTRSPRSPGSWPALEESQVFRPYQSPGSWPAVDQSQHNAPQPLVPYPPSSDGSRSRHSQPSPASWPANVEEDASSSVHLGSTIAARSNTTSSQGTSEIVEDAVDNKQAALVQADQTEPHIPSPQSSYHGDSEDLAASRMFSHEEAESMYMSAMTGGLGDASFADRPIPGGWGSDGSPSERSISPESQRRDLKHMPTILDEDLDATPDDLEADQGPATPRAQTPVNTSTSSFKPLEPIMDTKQILHIDAISLWLPSSLNKTEAGSEQPKPASSSHKRGLSASFAPTELPGAFSVYSEQSRAQRGAGSSFYHSQVKAEPQSASELKEHPKKQRIDLSIATASGQLDLAHGLVMFDLLRKASEALQPRMPPAQPATVEPQHKSVNIDVNLNVKSIRLAFSDAIGGSAVETLPEGRLLAMVCDDLAFKSSDDEVKLQIQRFGMFIGEDKLLGFSRDRDLNASRMLLPDSPDISVLVNTSLMTISSQPIYQIDIETLPVALHVDLPNCDKVFGEFGGISGMLELGNSALAEKAATSSPRHSKQSKGVRFGDEVTSVPSGPEYKINATVNGAHVVLKGSTCSIAMKTSTIRAVSREHRASATISLVSLSGPHTHADGPEPSRIELSTIRVDYGFTPSDKHIERLLTILTPSTDQYAEADDILLDALIRQRKKGSLIQLTVDQLQLEVRDKRCVTVLAALGEEFAKLSAVASYLPEDDRPGLLSLLRLKQVITRIPVNERFGEAHLKLEELNIAHVGWPALLAVALGDVSLQSSSGKELIHSLVPFEAAEPLPALRARMVGDEVEPSLQVKIYNVCIEYYVSVLLALTGMDNPLDPQEVVADLVRSVADLARFQPTTNNATETPQLKTESSSFDKKTKVSLFVRDCAIGLNSETLDSKCLLLLCDARTSTTIPPATDHFQCELQLRKAALFLADRAIAPMGLARARGAPRNMATNDRLTTQLSYQGFISIVSIVSLSIKVFVKFDPVEIDQSVEVELSNELVLLESCADSTQTLFAVLGSLVPPTPPSKQQKYLTDPIPVTNLMESFSGDAYAKPESDVQREMLFDVEQGENEDTDDFPSPLLDDETEQLLLDSQMEGSLYGPISGIIGDDREDAPADGEDEFKGTVESMLEEEDPFEMPDLNIDRPISDDALRRDLEKQFQPVISNEVVDLGVFEVCDLGYDALSGGDFVLGTGQRFNTPETRRSNKLQSDAHVEFPFKLRVRNLHVIWNLHDGYDWQRTREGITQAVEDVETRMEERRARRRRSDPEPQEEVSEIGDFLFNSIYIGVPGNDDAQELRRQINRGIDDLASETESIPVSGMSRPTSHSASIKTRLRPPRRLKLERSKKHKIVFELKGVCADVLLFPPQSRETQNLIDIRIRDIEVLDNVPTSTWRKFLTYHETPDQPREMSRPMAHVNIEMVRTIKDFAATELLMRVELLPLRLHVDQDALDFITRFFEFKDPQIIPLDSGAEPVFIQRLDVETVDLCLDYKPKTIDYGGLRSGHTTEFMNFVILDTAPIRLKRAIVHGLRGFEPLHSTLNNIWMPDVQRHQLPGILGSLAPVRHLTNLGSGMRDVVAIPIREYQKDGRIVRSVQKGAFHFGKTTTSELARLGAKVATGTHTLLQGAERFLSSDPASPAGHHSDAEADDDAPEQRAVSAYANQPLGVFSGLRSARRYLEHDLLTARDALIAVQGEALDSSSPAGAAAAVARHAPTVILRPVIGASRAVGTALMGVGNQIDKANLKKIDDKYKRT</sequence>
<dbReference type="InterPro" id="IPR026849">
    <property type="entry name" value="ATG2"/>
</dbReference>